<accession>A0A345L0I9</accession>
<proteinExistence type="predicted"/>
<dbReference type="KEGG" id="vg:64871431"/>
<dbReference type="Proteomes" id="UP000259157">
    <property type="component" value="Segment"/>
</dbReference>
<gene>
    <name evidence="2" type="primary">16</name>
    <name evidence="2" type="ORF">SEA_STEAMY_16</name>
</gene>
<feature type="compositionally biased region" description="Low complexity" evidence="1">
    <location>
        <begin position="1"/>
        <end position="17"/>
    </location>
</feature>
<dbReference type="EMBL" id="MH513984">
    <property type="protein sequence ID" value="AXH48791.1"/>
    <property type="molecule type" value="Genomic_DNA"/>
</dbReference>
<organism evidence="2 3">
    <name type="scientific">Mycobacterium phage Steamy</name>
    <dbReference type="NCBI Taxonomy" id="2250309"/>
    <lineage>
        <taxon>Viruses</taxon>
        <taxon>Duplodnaviria</taxon>
        <taxon>Heunggongvirae</taxon>
        <taxon>Uroviricota</taxon>
        <taxon>Caudoviricetes</taxon>
        <taxon>Pharaohvirus</taxon>
        <taxon>Pharaohvirus steamy</taxon>
    </lineage>
</organism>
<feature type="region of interest" description="Disordered" evidence="1">
    <location>
        <begin position="133"/>
        <end position="152"/>
    </location>
</feature>
<reference evidence="3" key="1">
    <citation type="submission" date="2018-06" db="EMBL/GenBank/DDBJ databases">
        <authorList>
            <person name="Zhirakovskaya E."/>
        </authorList>
    </citation>
    <scope>NUCLEOTIDE SEQUENCE [LARGE SCALE GENOMIC DNA]</scope>
</reference>
<dbReference type="RefSeq" id="YP_010061803.1">
    <property type="nucleotide sequence ID" value="NC_054787.1"/>
</dbReference>
<evidence type="ECO:0000313" key="2">
    <source>
        <dbReference type="EMBL" id="AXH48791.1"/>
    </source>
</evidence>
<keyword evidence="3" id="KW-1185">Reference proteome</keyword>
<protein>
    <submittedName>
        <fullName evidence="2">Scaffolding protein</fullName>
    </submittedName>
</protein>
<sequence length="171" mass="18293">MSDTVTTESTDTTTTTPEVKDAPETFSREYVEELRRENAAHRTGKTAAVDAAKAEAKRHYEALLAEKDTAYTALQNDLGNAWIELEKLQTTLALKVPSERVQAFASFLQGTDKDSIGESAKAAYELAGGFKTNSPAFDPTQGRGGGGGKDPLALNGDPIMQALWAAVNKGK</sequence>
<evidence type="ECO:0000313" key="3">
    <source>
        <dbReference type="Proteomes" id="UP000259157"/>
    </source>
</evidence>
<feature type="region of interest" description="Disordered" evidence="1">
    <location>
        <begin position="1"/>
        <end position="26"/>
    </location>
</feature>
<evidence type="ECO:0000256" key="1">
    <source>
        <dbReference type="SAM" id="MobiDB-lite"/>
    </source>
</evidence>
<name>A0A345L0I9_9CAUD</name>
<dbReference type="GeneID" id="64871431"/>